<evidence type="ECO:0000256" key="5">
    <source>
        <dbReference type="ARBA" id="ARBA00023163"/>
    </source>
</evidence>
<dbReference type="CDD" id="cd00086">
    <property type="entry name" value="homeodomain"/>
    <property type="match status" value="1"/>
</dbReference>
<dbReference type="PROSITE" id="PS00027">
    <property type="entry name" value="HOMEOBOX_1"/>
    <property type="match status" value="1"/>
</dbReference>
<evidence type="ECO:0000256" key="4">
    <source>
        <dbReference type="ARBA" id="ARBA00023155"/>
    </source>
</evidence>
<evidence type="ECO:0000256" key="3">
    <source>
        <dbReference type="ARBA" id="ARBA00023125"/>
    </source>
</evidence>
<gene>
    <name evidence="13" type="ORF">IFM89_032464</name>
</gene>
<comment type="subcellular location">
    <subcellularLocation>
        <location evidence="1 8 9">Nucleus</location>
    </subcellularLocation>
</comment>
<protein>
    <recommendedName>
        <fullName evidence="10">Homeobox-leucine zipper protein</fullName>
    </recommendedName>
    <alternativeName>
        <fullName evidence="10">HD-ZIP protein</fullName>
    </alternativeName>
    <alternativeName>
        <fullName evidence="10">Homeodomain transcription factor</fullName>
    </alternativeName>
</protein>
<dbReference type="Pfam" id="PF00046">
    <property type="entry name" value="Homeodomain"/>
    <property type="match status" value="1"/>
</dbReference>
<dbReference type="OrthoDB" id="6159439at2759"/>
<keyword evidence="2 10" id="KW-0805">Transcription regulation</keyword>
<sequence>MMKGNMMMNEEDAHLFSSHLFPNLYNHAVSIEGVSKTRRRRKKNKGEAIGDVRKRKLSVEQVSKLEMNFSRDHNLETERKERIAVELGLDHKQVAIWFQNRRVRWRVKKLEDEYSKLKATHESVVVERSQLEAEVLSLKAQLSNAHEEIKMFAERSDGASRSSQGSFFDMEPQFLGENGVEGFENFYYVFDNNSMDGMEWVISTMLTQQKNNEYQLC</sequence>
<dbReference type="PANTHER" id="PTHR24326">
    <property type="entry name" value="HOMEOBOX-LEUCINE ZIPPER PROTEIN"/>
    <property type="match status" value="1"/>
</dbReference>
<evidence type="ECO:0000313" key="14">
    <source>
        <dbReference type="Proteomes" id="UP000631114"/>
    </source>
</evidence>
<evidence type="ECO:0000256" key="8">
    <source>
        <dbReference type="PROSITE-ProRule" id="PRU00108"/>
    </source>
</evidence>
<keyword evidence="11" id="KW-0175">Coiled coil</keyword>
<dbReference type="SUPFAM" id="SSF46689">
    <property type="entry name" value="Homeodomain-like"/>
    <property type="match status" value="1"/>
</dbReference>
<dbReference type="InterPro" id="IPR045224">
    <property type="entry name" value="HDZip_class_I_plant"/>
</dbReference>
<dbReference type="GO" id="GO:0043565">
    <property type="term" value="F:sequence-specific DNA binding"/>
    <property type="evidence" value="ECO:0007669"/>
    <property type="project" value="TreeGrafter"/>
</dbReference>
<evidence type="ECO:0000256" key="1">
    <source>
        <dbReference type="ARBA" id="ARBA00004123"/>
    </source>
</evidence>
<reference evidence="13 14" key="1">
    <citation type="submission" date="2020-10" db="EMBL/GenBank/DDBJ databases">
        <title>The Coptis chinensis genome and diversification of protoberbering-type alkaloids.</title>
        <authorList>
            <person name="Wang B."/>
            <person name="Shu S."/>
            <person name="Song C."/>
            <person name="Liu Y."/>
        </authorList>
    </citation>
    <scope>NUCLEOTIDE SEQUENCE [LARGE SCALE GENOMIC DNA]</scope>
    <source>
        <strain evidence="13">HL-2020</strain>
        <tissue evidence="13">Leaf</tissue>
    </source>
</reference>
<evidence type="ECO:0000256" key="9">
    <source>
        <dbReference type="RuleBase" id="RU000682"/>
    </source>
</evidence>
<feature type="DNA-binding region" description="Homeobox" evidence="8">
    <location>
        <begin position="50"/>
        <end position="109"/>
    </location>
</feature>
<evidence type="ECO:0000313" key="13">
    <source>
        <dbReference type="EMBL" id="KAF9611494.1"/>
    </source>
</evidence>
<keyword evidence="4 8" id="KW-0371">Homeobox</keyword>
<dbReference type="GO" id="GO:0045893">
    <property type="term" value="P:positive regulation of DNA-templated transcription"/>
    <property type="evidence" value="ECO:0007669"/>
    <property type="project" value="TreeGrafter"/>
</dbReference>
<organism evidence="13 14">
    <name type="scientific">Coptis chinensis</name>
    <dbReference type="NCBI Taxonomy" id="261450"/>
    <lineage>
        <taxon>Eukaryota</taxon>
        <taxon>Viridiplantae</taxon>
        <taxon>Streptophyta</taxon>
        <taxon>Embryophyta</taxon>
        <taxon>Tracheophyta</taxon>
        <taxon>Spermatophyta</taxon>
        <taxon>Magnoliopsida</taxon>
        <taxon>Ranunculales</taxon>
        <taxon>Ranunculaceae</taxon>
        <taxon>Coptidoideae</taxon>
        <taxon>Coptis</taxon>
    </lineage>
</organism>
<feature type="coiled-coil region" evidence="11">
    <location>
        <begin position="100"/>
        <end position="148"/>
    </location>
</feature>
<keyword evidence="3 8" id="KW-0238">DNA-binding</keyword>
<dbReference type="PANTHER" id="PTHR24326:SF527">
    <property type="entry name" value="HOMEOBOX-LEUCINE ZIPPER PROTEIN ATHB-40"/>
    <property type="match status" value="1"/>
</dbReference>
<evidence type="ECO:0000256" key="6">
    <source>
        <dbReference type="ARBA" id="ARBA00023242"/>
    </source>
</evidence>
<evidence type="ECO:0000256" key="11">
    <source>
        <dbReference type="SAM" id="Coils"/>
    </source>
</evidence>
<dbReference type="GO" id="GO:0005634">
    <property type="term" value="C:nucleus"/>
    <property type="evidence" value="ECO:0007669"/>
    <property type="project" value="UniProtKB-SubCell"/>
</dbReference>
<evidence type="ECO:0000259" key="12">
    <source>
        <dbReference type="PROSITE" id="PS50071"/>
    </source>
</evidence>
<feature type="domain" description="Homeobox" evidence="12">
    <location>
        <begin position="48"/>
        <end position="108"/>
    </location>
</feature>
<comment type="caution">
    <text evidence="13">The sequence shown here is derived from an EMBL/GenBank/DDBJ whole genome shotgun (WGS) entry which is preliminary data.</text>
</comment>
<dbReference type="Proteomes" id="UP000631114">
    <property type="component" value="Unassembled WGS sequence"/>
</dbReference>
<dbReference type="SMART" id="SM00389">
    <property type="entry name" value="HOX"/>
    <property type="match status" value="1"/>
</dbReference>
<dbReference type="InterPro" id="IPR009057">
    <property type="entry name" value="Homeodomain-like_sf"/>
</dbReference>
<dbReference type="EMBL" id="JADFTS010000004">
    <property type="protein sequence ID" value="KAF9611494.1"/>
    <property type="molecule type" value="Genomic_DNA"/>
</dbReference>
<dbReference type="InterPro" id="IPR001356">
    <property type="entry name" value="HD"/>
</dbReference>
<evidence type="ECO:0000256" key="10">
    <source>
        <dbReference type="RuleBase" id="RU369038"/>
    </source>
</evidence>
<keyword evidence="6 8" id="KW-0539">Nucleus</keyword>
<dbReference type="PROSITE" id="PS50071">
    <property type="entry name" value="HOMEOBOX_2"/>
    <property type="match status" value="1"/>
</dbReference>
<evidence type="ECO:0000256" key="7">
    <source>
        <dbReference type="ARBA" id="ARBA00025748"/>
    </source>
</evidence>
<comment type="similarity">
    <text evidence="7 10">Belongs to the HD-ZIP homeobox family. Class I subfamily.</text>
</comment>
<accession>A0A835I6U4</accession>
<dbReference type="AlphaFoldDB" id="A0A835I6U4"/>
<keyword evidence="5 10" id="KW-0804">Transcription</keyword>
<proteinExistence type="inferred from homology"/>
<comment type="function">
    <text evidence="10">Transcription factor.</text>
</comment>
<dbReference type="GO" id="GO:0000981">
    <property type="term" value="F:DNA-binding transcription factor activity, RNA polymerase II-specific"/>
    <property type="evidence" value="ECO:0007669"/>
    <property type="project" value="UniProtKB-UniRule"/>
</dbReference>
<keyword evidence="14" id="KW-1185">Reference proteome</keyword>
<evidence type="ECO:0000256" key="2">
    <source>
        <dbReference type="ARBA" id="ARBA00023015"/>
    </source>
</evidence>
<dbReference type="Gene3D" id="1.10.10.60">
    <property type="entry name" value="Homeodomain-like"/>
    <property type="match status" value="1"/>
</dbReference>
<name>A0A835I6U4_9MAGN</name>
<dbReference type="InterPro" id="IPR017970">
    <property type="entry name" value="Homeobox_CS"/>
</dbReference>